<proteinExistence type="predicted"/>
<dbReference type="InterPro" id="IPR016035">
    <property type="entry name" value="Acyl_Trfase/lysoPLipase"/>
</dbReference>
<feature type="chain" id="PRO_5043566832" evidence="5">
    <location>
        <begin position="20"/>
        <end position="405"/>
    </location>
</feature>
<dbReference type="PANTHER" id="PTHR14226">
    <property type="entry name" value="NEUROPATHY TARGET ESTERASE/SWISS CHEESE D.MELANOGASTER"/>
    <property type="match status" value="1"/>
</dbReference>
<dbReference type="RefSeq" id="WP_311362147.1">
    <property type="nucleotide sequence ID" value="NZ_JAVRIE010000005.1"/>
</dbReference>
<evidence type="ECO:0000313" key="8">
    <source>
        <dbReference type="Proteomes" id="UP001249020"/>
    </source>
</evidence>
<name>A0AAW8R4R5_9ALTE</name>
<evidence type="ECO:0000313" key="7">
    <source>
        <dbReference type="EMBL" id="MDT0583372.1"/>
    </source>
</evidence>
<sequence length="405" mass="44442">MKLNVCSVIALVLLTTSCAAPIRSIDKETLVSNAANYSDSYNAELKEIGRKSELRIKSEYARSLRNKNTETYDILVLSGGGALGAFGAGFLQGWGEVEQEGIKRPNFDSVSGISTGALIAPFAFVGTDEAYETIVELYRNPDPQMVIAKLLVSLLSANSAVYDATKLHEQIKESISPELISEIVNRSKDNKTLLVGATNLDYGSMRVWDLANLAANNSVSVAQELITERLIASSAIPGAFPPVMIDDSLYVDGGASMQVVSGIDDRSWLYGENEDIGLDNIDNTKPIQIRIWIVVNNKLVMDPDVTTPTWDAIATRSLVSLMRGSTLQTIQDVETFSQLINKRPDFNVEMNYVAIPQSYVIPETTNLFDKQKMRGLVELGRELGRDPSSWRQRALRPGASILDLD</sequence>
<dbReference type="PANTHER" id="PTHR14226:SF74">
    <property type="entry name" value="BLR4684 PROTEIN"/>
    <property type="match status" value="1"/>
</dbReference>
<dbReference type="PROSITE" id="PS51257">
    <property type="entry name" value="PROKAR_LIPOPROTEIN"/>
    <property type="match status" value="1"/>
</dbReference>
<keyword evidence="8" id="KW-1185">Reference proteome</keyword>
<dbReference type="Gene3D" id="3.40.1090.10">
    <property type="entry name" value="Cytosolic phospholipase A2 catalytic domain"/>
    <property type="match status" value="1"/>
</dbReference>
<evidence type="ECO:0000256" key="4">
    <source>
        <dbReference type="PROSITE-ProRule" id="PRU01161"/>
    </source>
</evidence>
<reference evidence="7 8" key="1">
    <citation type="submission" date="2023-09" db="EMBL/GenBank/DDBJ databases">
        <authorList>
            <person name="Rey-Velasco X."/>
        </authorList>
    </citation>
    <scope>NUCLEOTIDE SEQUENCE [LARGE SCALE GENOMIC DNA]</scope>
    <source>
        <strain evidence="7 8">W409</strain>
    </source>
</reference>
<gene>
    <name evidence="7" type="ORF">RM544_12540</name>
</gene>
<dbReference type="Proteomes" id="UP001249020">
    <property type="component" value="Unassembled WGS sequence"/>
</dbReference>
<evidence type="ECO:0000256" key="2">
    <source>
        <dbReference type="ARBA" id="ARBA00022963"/>
    </source>
</evidence>
<dbReference type="GO" id="GO:0016042">
    <property type="term" value="P:lipid catabolic process"/>
    <property type="evidence" value="ECO:0007669"/>
    <property type="project" value="UniProtKB-UniRule"/>
</dbReference>
<dbReference type="InterPro" id="IPR002641">
    <property type="entry name" value="PNPLA_dom"/>
</dbReference>
<feature type="short sequence motif" description="GXGXXG" evidence="4">
    <location>
        <begin position="79"/>
        <end position="84"/>
    </location>
</feature>
<feature type="short sequence motif" description="DGA/G" evidence="4">
    <location>
        <begin position="252"/>
        <end position="254"/>
    </location>
</feature>
<dbReference type="PROSITE" id="PS51635">
    <property type="entry name" value="PNPLA"/>
    <property type="match status" value="1"/>
</dbReference>
<organism evidence="7 8">
    <name type="scientific">Brumicola blandensis</name>
    <dbReference type="NCBI Taxonomy" id="3075611"/>
    <lineage>
        <taxon>Bacteria</taxon>
        <taxon>Pseudomonadati</taxon>
        <taxon>Pseudomonadota</taxon>
        <taxon>Gammaproteobacteria</taxon>
        <taxon>Alteromonadales</taxon>
        <taxon>Alteromonadaceae</taxon>
        <taxon>Brumicola</taxon>
    </lineage>
</organism>
<feature type="signal peptide" evidence="5">
    <location>
        <begin position="1"/>
        <end position="19"/>
    </location>
</feature>
<keyword evidence="2 4" id="KW-0442">Lipid degradation</keyword>
<keyword evidence="1 4" id="KW-0378">Hydrolase</keyword>
<evidence type="ECO:0000256" key="1">
    <source>
        <dbReference type="ARBA" id="ARBA00022801"/>
    </source>
</evidence>
<dbReference type="EMBL" id="JAVRIE010000005">
    <property type="protein sequence ID" value="MDT0583372.1"/>
    <property type="molecule type" value="Genomic_DNA"/>
</dbReference>
<feature type="active site" description="Nucleophile" evidence="4">
    <location>
        <position position="114"/>
    </location>
</feature>
<evidence type="ECO:0000256" key="3">
    <source>
        <dbReference type="ARBA" id="ARBA00023098"/>
    </source>
</evidence>
<dbReference type="SUPFAM" id="SSF52151">
    <property type="entry name" value="FabD/lysophospholipase-like"/>
    <property type="match status" value="1"/>
</dbReference>
<dbReference type="InterPro" id="IPR050301">
    <property type="entry name" value="NTE"/>
</dbReference>
<dbReference type="Pfam" id="PF01734">
    <property type="entry name" value="Patatin"/>
    <property type="match status" value="1"/>
</dbReference>
<accession>A0AAW8R4R5</accession>
<dbReference type="AlphaFoldDB" id="A0AAW8R4R5"/>
<feature type="short sequence motif" description="GXSXG" evidence="4">
    <location>
        <begin position="112"/>
        <end position="116"/>
    </location>
</feature>
<keyword evidence="3 4" id="KW-0443">Lipid metabolism</keyword>
<feature type="domain" description="PNPLA" evidence="6">
    <location>
        <begin position="75"/>
        <end position="265"/>
    </location>
</feature>
<keyword evidence="5" id="KW-0732">Signal</keyword>
<evidence type="ECO:0000256" key="5">
    <source>
        <dbReference type="SAM" id="SignalP"/>
    </source>
</evidence>
<dbReference type="GO" id="GO:0016787">
    <property type="term" value="F:hydrolase activity"/>
    <property type="evidence" value="ECO:0007669"/>
    <property type="project" value="UniProtKB-UniRule"/>
</dbReference>
<protein>
    <submittedName>
        <fullName evidence="7">Patatin-like phospholipase family protein</fullName>
    </submittedName>
</protein>
<feature type="active site" description="Proton acceptor" evidence="4">
    <location>
        <position position="252"/>
    </location>
</feature>
<comment type="caution">
    <text evidence="7">The sequence shown here is derived from an EMBL/GenBank/DDBJ whole genome shotgun (WGS) entry which is preliminary data.</text>
</comment>
<evidence type="ECO:0000259" key="6">
    <source>
        <dbReference type="PROSITE" id="PS51635"/>
    </source>
</evidence>